<evidence type="ECO:0000256" key="4">
    <source>
        <dbReference type="ARBA" id="ARBA00022737"/>
    </source>
</evidence>
<dbReference type="InterPro" id="IPR027417">
    <property type="entry name" value="P-loop_NTPase"/>
</dbReference>
<feature type="transmembrane region" description="Helical" evidence="10">
    <location>
        <begin position="292"/>
        <end position="314"/>
    </location>
</feature>
<dbReference type="Gene3D" id="3.40.50.300">
    <property type="entry name" value="P-loop containing nucleotide triphosphate hydrolases"/>
    <property type="match status" value="2"/>
</dbReference>
<evidence type="ECO:0000256" key="3">
    <source>
        <dbReference type="ARBA" id="ARBA00022692"/>
    </source>
</evidence>
<keyword evidence="3 10" id="KW-0812">Transmembrane</keyword>
<keyword evidence="6" id="KW-0067">ATP-binding</keyword>
<dbReference type="Pfam" id="PF00005">
    <property type="entry name" value="ABC_tran"/>
    <property type="match status" value="2"/>
</dbReference>
<evidence type="ECO:0000256" key="7">
    <source>
        <dbReference type="ARBA" id="ARBA00022989"/>
    </source>
</evidence>
<dbReference type="PROSITE" id="PS50929">
    <property type="entry name" value="ABC_TM1F"/>
    <property type="match status" value="1"/>
</dbReference>
<dbReference type="GO" id="GO:0012505">
    <property type="term" value="C:endomembrane system"/>
    <property type="evidence" value="ECO:0007669"/>
    <property type="project" value="UniProtKB-SubCell"/>
</dbReference>
<keyword evidence="7 10" id="KW-1133">Transmembrane helix</keyword>
<dbReference type="InterPro" id="IPR011527">
    <property type="entry name" value="ABC1_TM_dom"/>
</dbReference>
<dbReference type="CDD" id="cd03250">
    <property type="entry name" value="ABCC_MRP_domain1"/>
    <property type="match status" value="1"/>
</dbReference>
<dbReference type="EMBL" id="JAAAHW010007715">
    <property type="protein sequence ID" value="KAF9946658.1"/>
    <property type="molecule type" value="Genomic_DNA"/>
</dbReference>
<feature type="compositionally biased region" description="Polar residues" evidence="9">
    <location>
        <begin position="196"/>
        <end position="208"/>
    </location>
</feature>
<evidence type="ECO:0000256" key="6">
    <source>
        <dbReference type="ARBA" id="ARBA00022840"/>
    </source>
</evidence>
<keyword evidence="5" id="KW-0547">Nucleotide-binding</keyword>
<dbReference type="FunFam" id="1.20.1560.10:FF:000010">
    <property type="entry name" value="Multidrug resistance-associated ABC transporter"/>
    <property type="match status" value="1"/>
</dbReference>
<dbReference type="CDD" id="cd18580">
    <property type="entry name" value="ABC_6TM_ABCC_D2"/>
    <property type="match status" value="1"/>
</dbReference>
<evidence type="ECO:0000313" key="14">
    <source>
        <dbReference type="Proteomes" id="UP000749646"/>
    </source>
</evidence>
<dbReference type="InterPro" id="IPR003439">
    <property type="entry name" value="ABC_transporter-like_ATP-bd"/>
</dbReference>
<feature type="transmembrane region" description="Helical" evidence="10">
    <location>
        <begin position="525"/>
        <end position="545"/>
    </location>
</feature>
<accession>A0A9P6LWI0</accession>
<feature type="transmembrane region" description="Helical" evidence="10">
    <location>
        <begin position="437"/>
        <end position="457"/>
    </location>
</feature>
<organism evidence="13 14">
    <name type="scientific">Modicella reniformis</name>
    <dbReference type="NCBI Taxonomy" id="1440133"/>
    <lineage>
        <taxon>Eukaryota</taxon>
        <taxon>Fungi</taxon>
        <taxon>Fungi incertae sedis</taxon>
        <taxon>Mucoromycota</taxon>
        <taxon>Mortierellomycotina</taxon>
        <taxon>Mortierellomycetes</taxon>
        <taxon>Mortierellales</taxon>
        <taxon>Mortierellaceae</taxon>
        <taxon>Modicella</taxon>
    </lineage>
</organism>
<evidence type="ECO:0000256" key="8">
    <source>
        <dbReference type="ARBA" id="ARBA00023136"/>
    </source>
</evidence>
<evidence type="ECO:0000256" key="10">
    <source>
        <dbReference type="SAM" id="Phobius"/>
    </source>
</evidence>
<dbReference type="InterPro" id="IPR036640">
    <property type="entry name" value="ABC1_TM_sf"/>
</dbReference>
<dbReference type="SUPFAM" id="SSF52540">
    <property type="entry name" value="P-loop containing nucleoside triphosphate hydrolases"/>
    <property type="match status" value="2"/>
</dbReference>
<evidence type="ECO:0000259" key="12">
    <source>
        <dbReference type="PROSITE" id="PS50929"/>
    </source>
</evidence>
<feature type="non-terminal residue" evidence="13">
    <location>
        <position position="1"/>
    </location>
</feature>
<dbReference type="Gene3D" id="1.20.1560.10">
    <property type="entry name" value="ABC transporter type 1, transmembrane domain"/>
    <property type="match status" value="1"/>
</dbReference>
<dbReference type="GO" id="GO:0000329">
    <property type="term" value="C:fungal-type vacuole membrane"/>
    <property type="evidence" value="ECO:0007669"/>
    <property type="project" value="UniProtKB-ARBA"/>
</dbReference>
<evidence type="ECO:0000256" key="1">
    <source>
        <dbReference type="ARBA" id="ARBA00004127"/>
    </source>
</evidence>
<gene>
    <name evidence="13" type="primary">ABCC2</name>
    <name evidence="13" type="ORF">BGZ65_009506</name>
</gene>
<dbReference type="AlphaFoldDB" id="A0A9P6LWI0"/>
<dbReference type="InterPro" id="IPR017871">
    <property type="entry name" value="ABC_transporter-like_CS"/>
</dbReference>
<feature type="domain" description="ABC transmembrane type-1" evidence="12">
    <location>
        <begin position="298"/>
        <end position="578"/>
    </location>
</feature>
<dbReference type="PROSITE" id="PS50893">
    <property type="entry name" value="ABC_TRANSPORTER_2"/>
    <property type="match status" value="1"/>
</dbReference>
<dbReference type="InterPro" id="IPR044726">
    <property type="entry name" value="ABCC_6TM_D2"/>
</dbReference>
<protein>
    <submittedName>
        <fullName evidence="13">Canalicular multispecific organic anion transporter 1</fullName>
    </submittedName>
</protein>
<keyword evidence="4" id="KW-0677">Repeat</keyword>
<dbReference type="Pfam" id="PF00664">
    <property type="entry name" value="ABC_membrane"/>
    <property type="match status" value="1"/>
</dbReference>
<dbReference type="GO" id="GO:0005524">
    <property type="term" value="F:ATP binding"/>
    <property type="evidence" value="ECO:0007669"/>
    <property type="project" value="UniProtKB-KW"/>
</dbReference>
<comment type="subcellular location">
    <subcellularLocation>
        <location evidence="1">Endomembrane system</location>
        <topology evidence="1">Multi-pass membrane protein</topology>
    </subcellularLocation>
</comment>
<dbReference type="PROSITE" id="PS00211">
    <property type="entry name" value="ABC_TRANSPORTER_1"/>
    <property type="match status" value="1"/>
</dbReference>
<name>A0A9P6LWI0_9FUNG</name>
<feature type="domain" description="ABC transporter" evidence="11">
    <location>
        <begin position="1"/>
        <end position="174"/>
    </location>
</feature>
<evidence type="ECO:0000259" key="11">
    <source>
        <dbReference type="PROSITE" id="PS50893"/>
    </source>
</evidence>
<sequence>MYKLQGSIRIRGRVAYVPQQAWIFNATLRDNILFGNAYTAERYRQVLSVCGLEPDLEILPAGDLTEIGERGINLSGGQKQRVSLARAAYDNAEVYLLDDPLSAVDAHVDRHLWDNLLGPQGMLKDKTRILVTHNIHHLEYVDQIVVIKEGMIAELGKYDDLMAAKQSFYQLIREYSTKHSRRRRHSHGTDAVAETTAATPGSDQASDQPLSEIIACEHSNGIRSEEGSDGSEVDSDVIIEEECDLSLKKAANKNHTADVDAMDEEEDELIAEEILKKGGIEWRLIKSYTKACTIEIAVAIVLLNAVAQMCTVGYSLWLKHWTSKTKDELQESLVLFLGILAGMTLVYIISYVFFFYLVMAVARIRASELIHRRLASIVMRLPMSFFDTTPLGRIINRFSSDLFSIDEHLPWKFIDLIYLSISVATTLVVIAATSPAFIAMIPAIAVMYYVIQQYFLWATRSLKRINSASLSPLYQHFDETLNGVSTIRAMSVQQRFIEENAKRTDNNVNACTAYMYCNRWVDLRLQVLSAGIILIIALSGVFSRFTIDPSLIGLSLNYALGLTDSIMWLCRDFSEWQSHLVAIERVQEYTDKNTEAPEITDKVVPEYWPNQGRVVFKDYSTRYREGLDLVIKHVSFEVQPGEKIGIVGRTGAGKSSLTLALFRIIEAANSHWARVGDNTG</sequence>
<evidence type="ECO:0000256" key="9">
    <source>
        <dbReference type="SAM" id="MobiDB-lite"/>
    </source>
</evidence>
<dbReference type="OrthoDB" id="6500128at2759"/>
<feature type="transmembrane region" description="Helical" evidence="10">
    <location>
        <begin position="413"/>
        <end position="431"/>
    </location>
</feature>
<feature type="transmembrane region" description="Helical" evidence="10">
    <location>
        <begin position="334"/>
        <end position="362"/>
    </location>
</feature>
<dbReference type="Proteomes" id="UP000749646">
    <property type="component" value="Unassembled WGS sequence"/>
</dbReference>
<dbReference type="GO" id="GO:0140359">
    <property type="term" value="F:ABC-type transporter activity"/>
    <property type="evidence" value="ECO:0007669"/>
    <property type="project" value="InterPro"/>
</dbReference>
<evidence type="ECO:0000313" key="13">
    <source>
        <dbReference type="EMBL" id="KAF9946658.1"/>
    </source>
</evidence>
<dbReference type="InterPro" id="IPR050173">
    <property type="entry name" value="ABC_transporter_C-like"/>
</dbReference>
<evidence type="ECO:0000256" key="5">
    <source>
        <dbReference type="ARBA" id="ARBA00022741"/>
    </source>
</evidence>
<feature type="region of interest" description="Disordered" evidence="9">
    <location>
        <begin position="179"/>
        <end position="208"/>
    </location>
</feature>
<proteinExistence type="predicted"/>
<dbReference type="SUPFAM" id="SSF90123">
    <property type="entry name" value="ABC transporter transmembrane region"/>
    <property type="match status" value="1"/>
</dbReference>
<evidence type="ECO:0000256" key="2">
    <source>
        <dbReference type="ARBA" id="ARBA00022448"/>
    </source>
</evidence>
<keyword evidence="14" id="KW-1185">Reference proteome</keyword>
<dbReference type="FunFam" id="3.40.50.300:FF:000997">
    <property type="entry name" value="Multidrug resistance-associated protein 1"/>
    <property type="match status" value="1"/>
</dbReference>
<reference evidence="13" key="1">
    <citation type="journal article" date="2020" name="Fungal Divers.">
        <title>Resolving the Mortierellaceae phylogeny through synthesis of multi-gene phylogenetics and phylogenomics.</title>
        <authorList>
            <person name="Vandepol N."/>
            <person name="Liber J."/>
            <person name="Desiro A."/>
            <person name="Na H."/>
            <person name="Kennedy M."/>
            <person name="Barry K."/>
            <person name="Grigoriev I.V."/>
            <person name="Miller A.N."/>
            <person name="O'Donnell K."/>
            <person name="Stajich J.E."/>
            <person name="Bonito G."/>
        </authorList>
    </citation>
    <scope>NUCLEOTIDE SEQUENCE</scope>
    <source>
        <strain evidence="13">MES-2147</strain>
    </source>
</reference>
<keyword evidence="2" id="KW-0813">Transport</keyword>
<comment type="caution">
    <text evidence="13">The sequence shown here is derived from an EMBL/GenBank/DDBJ whole genome shotgun (WGS) entry which is preliminary data.</text>
</comment>
<dbReference type="PANTHER" id="PTHR24223:SF443">
    <property type="entry name" value="MULTIDRUG-RESISTANCE LIKE PROTEIN 1, ISOFORM I"/>
    <property type="match status" value="1"/>
</dbReference>
<dbReference type="PANTHER" id="PTHR24223">
    <property type="entry name" value="ATP-BINDING CASSETTE SUB-FAMILY C"/>
    <property type="match status" value="1"/>
</dbReference>
<keyword evidence="8 10" id="KW-0472">Membrane</keyword>
<dbReference type="GO" id="GO:0016887">
    <property type="term" value="F:ATP hydrolysis activity"/>
    <property type="evidence" value="ECO:0007669"/>
    <property type="project" value="InterPro"/>
</dbReference>